<accession>A0A0G3BF75</accession>
<dbReference type="Pfam" id="PF00593">
    <property type="entry name" value="TonB_dep_Rec_b-barrel"/>
    <property type="match status" value="1"/>
</dbReference>
<dbReference type="Proteomes" id="UP000035352">
    <property type="component" value="Chromosome"/>
</dbReference>
<dbReference type="EMBL" id="CP011371">
    <property type="protein sequence ID" value="AKJ27962.1"/>
    <property type="molecule type" value="Genomic_DNA"/>
</dbReference>
<keyword evidence="3 14" id="KW-0813">Transport</keyword>
<keyword evidence="6 14" id="KW-0812">Transmembrane</keyword>
<keyword evidence="8" id="KW-0408">Iron</keyword>
<keyword evidence="13 14" id="KW-0998">Cell outer membrane</keyword>
<dbReference type="PANTHER" id="PTHR32552:SF89">
    <property type="entry name" value="CATECHOLATE SIDEROPHORE RECEPTOR FIU"/>
    <property type="match status" value="1"/>
</dbReference>
<keyword evidence="9" id="KW-0406">Ion transport</keyword>
<dbReference type="AlphaFoldDB" id="A0A0G3BF75"/>
<feature type="region of interest" description="Disordered" evidence="16">
    <location>
        <begin position="339"/>
        <end position="359"/>
    </location>
</feature>
<keyword evidence="5" id="KW-0410">Iron transport</keyword>
<proteinExistence type="inferred from homology"/>
<evidence type="ECO:0000256" key="16">
    <source>
        <dbReference type="SAM" id="MobiDB-lite"/>
    </source>
</evidence>
<dbReference type="Gene3D" id="2.170.130.10">
    <property type="entry name" value="TonB-dependent receptor, plug domain"/>
    <property type="match status" value="1"/>
</dbReference>
<dbReference type="InterPro" id="IPR037066">
    <property type="entry name" value="Plug_dom_sf"/>
</dbReference>
<evidence type="ECO:0000256" key="12">
    <source>
        <dbReference type="ARBA" id="ARBA00023170"/>
    </source>
</evidence>
<evidence type="ECO:0000313" key="20">
    <source>
        <dbReference type="Proteomes" id="UP000035352"/>
    </source>
</evidence>
<evidence type="ECO:0000256" key="11">
    <source>
        <dbReference type="ARBA" id="ARBA00023136"/>
    </source>
</evidence>
<keyword evidence="20" id="KW-1185">Reference proteome</keyword>
<dbReference type="InterPro" id="IPR039426">
    <property type="entry name" value="TonB-dep_rcpt-like"/>
</dbReference>
<evidence type="ECO:0000259" key="18">
    <source>
        <dbReference type="Pfam" id="PF07715"/>
    </source>
</evidence>
<feature type="domain" description="TonB-dependent receptor plug" evidence="18">
    <location>
        <begin position="15"/>
        <end position="126"/>
    </location>
</feature>
<evidence type="ECO:0000256" key="3">
    <source>
        <dbReference type="ARBA" id="ARBA00022448"/>
    </source>
</evidence>
<evidence type="ECO:0000259" key="17">
    <source>
        <dbReference type="Pfam" id="PF00593"/>
    </source>
</evidence>
<sequence length="678" mass="73542">MEPVVVTGSRVEARVFDTPYAITVIDAATLRTAGPMVHLSEALTRVPGLLVQNRQNFAQDLQISSRGFGARSTFGVRGVRLYTDGIPATMPDGSGQVSHFDLAGAQRIEVLRGPFSALYGNSSGGVIALVTAPPRERRGVVAVDAGSDGSGQLRAGFETPLDGGWNVRAGVAGYTTDGPRPHSEARRMLGNLRLGWQGERDSVTLHANLLDQPADDPLGLTRAQFDQNPDQTTPQAEAFDTRKTAEQQQLGLSWRRRFDASALKETTLSAYLGHREVTQWQAIPVSAQQSTEPPDAACAPLCPPGGVIDLSRDYHGFDARGVWRWQAVQLIAGAAHERQQDTRRGYENFTGSGPDQRLGVTGALRRDEGNTATSNDVYAQAELTLAETLVATLGARHGQVRMSSSDHYLVNGDDSGERRFRYTNPVAGLQWRATPTLNLYASAGRGFESPTLNELAYRPDGAAGFNTSLQAQRSRQFELGVKWRGPTPQLAVDVALFRATTDDEIAVRSNTGGRSVFGNVGRTRRQGAELGLQWRWSAAWRTQAALTWLDATYRDDFVPGVPAQAGKRIAGTTPRSAFVDLAWHGAGPGREVALEWRGQGRMPVNDVNSDFAAGYGVWALRASYALAGAADKGVRLFARIDNLADRRYAGSVIVNESNGRFFEPAPGRTWWAGLEWSL</sequence>
<dbReference type="InterPro" id="IPR000531">
    <property type="entry name" value="Beta-barrel_TonB"/>
</dbReference>
<evidence type="ECO:0000256" key="6">
    <source>
        <dbReference type="ARBA" id="ARBA00022692"/>
    </source>
</evidence>
<keyword evidence="11 14" id="KW-0472">Membrane</keyword>
<name>A0A0G3BF75_9BURK</name>
<evidence type="ECO:0000256" key="14">
    <source>
        <dbReference type="PROSITE-ProRule" id="PRU01360"/>
    </source>
</evidence>
<evidence type="ECO:0000256" key="4">
    <source>
        <dbReference type="ARBA" id="ARBA00022452"/>
    </source>
</evidence>
<dbReference type="Pfam" id="PF07715">
    <property type="entry name" value="Plug"/>
    <property type="match status" value="1"/>
</dbReference>
<dbReference type="SUPFAM" id="SSF56935">
    <property type="entry name" value="Porins"/>
    <property type="match status" value="1"/>
</dbReference>
<gene>
    <name evidence="19" type="ORF">AAW51_1271</name>
</gene>
<comment type="similarity">
    <text evidence="2 14 15">Belongs to the TonB-dependent receptor family.</text>
</comment>
<evidence type="ECO:0000256" key="10">
    <source>
        <dbReference type="ARBA" id="ARBA00023077"/>
    </source>
</evidence>
<keyword evidence="12" id="KW-0675">Receptor</keyword>
<dbReference type="PANTHER" id="PTHR32552">
    <property type="entry name" value="FERRICHROME IRON RECEPTOR-RELATED"/>
    <property type="match status" value="1"/>
</dbReference>
<dbReference type="PROSITE" id="PS52016">
    <property type="entry name" value="TONB_DEPENDENT_REC_3"/>
    <property type="match status" value="1"/>
</dbReference>
<dbReference type="InterPro" id="IPR012910">
    <property type="entry name" value="Plug_dom"/>
</dbReference>
<feature type="domain" description="TonB-dependent receptor-like beta-barrel" evidence="17">
    <location>
        <begin position="196"/>
        <end position="643"/>
    </location>
</feature>
<dbReference type="CDD" id="cd01347">
    <property type="entry name" value="ligand_gated_channel"/>
    <property type="match status" value="1"/>
</dbReference>
<evidence type="ECO:0000313" key="19">
    <source>
        <dbReference type="EMBL" id="AKJ27962.1"/>
    </source>
</evidence>
<keyword evidence="7" id="KW-0732">Signal</keyword>
<reference evidence="19 20" key="1">
    <citation type="submission" date="2015-05" db="EMBL/GenBank/DDBJ databases">
        <authorList>
            <person name="Tang B."/>
            <person name="Yu Y."/>
        </authorList>
    </citation>
    <scope>NUCLEOTIDE SEQUENCE [LARGE SCALE GENOMIC DNA]</scope>
    <source>
        <strain evidence="19 20">DSM 7029</strain>
    </source>
</reference>
<evidence type="ECO:0000256" key="1">
    <source>
        <dbReference type="ARBA" id="ARBA00004571"/>
    </source>
</evidence>
<dbReference type="GO" id="GO:0009279">
    <property type="term" value="C:cell outer membrane"/>
    <property type="evidence" value="ECO:0007669"/>
    <property type="project" value="UniProtKB-SubCell"/>
</dbReference>
<evidence type="ECO:0000256" key="15">
    <source>
        <dbReference type="RuleBase" id="RU003357"/>
    </source>
</evidence>
<keyword evidence="10 15" id="KW-0798">TonB box</keyword>
<evidence type="ECO:0000256" key="5">
    <source>
        <dbReference type="ARBA" id="ARBA00022496"/>
    </source>
</evidence>
<evidence type="ECO:0000256" key="9">
    <source>
        <dbReference type="ARBA" id="ARBA00023065"/>
    </source>
</evidence>
<dbReference type="InterPro" id="IPR036942">
    <property type="entry name" value="Beta-barrel_TonB_sf"/>
</dbReference>
<evidence type="ECO:0000256" key="8">
    <source>
        <dbReference type="ARBA" id="ARBA00023004"/>
    </source>
</evidence>
<dbReference type="PATRIC" id="fig|413882.6.peg.1336"/>
<protein>
    <submittedName>
        <fullName evidence="19">Iron transporter</fullName>
    </submittedName>
</protein>
<keyword evidence="4 14" id="KW-1134">Transmembrane beta strand</keyword>
<comment type="subcellular location">
    <subcellularLocation>
        <location evidence="1 14">Cell outer membrane</location>
        <topology evidence="1 14">Multi-pass membrane protein</topology>
    </subcellularLocation>
</comment>
<evidence type="ECO:0000256" key="13">
    <source>
        <dbReference type="ARBA" id="ARBA00023237"/>
    </source>
</evidence>
<dbReference type="Gene3D" id="2.40.170.20">
    <property type="entry name" value="TonB-dependent receptor, beta-barrel domain"/>
    <property type="match status" value="1"/>
</dbReference>
<dbReference type="KEGG" id="pbh:AAW51_1271"/>
<evidence type="ECO:0000256" key="2">
    <source>
        <dbReference type="ARBA" id="ARBA00009810"/>
    </source>
</evidence>
<evidence type="ECO:0000256" key="7">
    <source>
        <dbReference type="ARBA" id="ARBA00022729"/>
    </source>
</evidence>
<dbReference type="STRING" id="413882.AAW51_1271"/>
<organism evidence="19 20">
    <name type="scientific">Caldimonas brevitalea</name>
    <dbReference type="NCBI Taxonomy" id="413882"/>
    <lineage>
        <taxon>Bacteria</taxon>
        <taxon>Pseudomonadati</taxon>
        <taxon>Pseudomonadota</taxon>
        <taxon>Betaproteobacteria</taxon>
        <taxon>Burkholderiales</taxon>
        <taxon>Sphaerotilaceae</taxon>
        <taxon>Caldimonas</taxon>
    </lineage>
</organism>
<dbReference type="GO" id="GO:0015344">
    <property type="term" value="F:siderophore uptake transmembrane transporter activity"/>
    <property type="evidence" value="ECO:0007669"/>
    <property type="project" value="TreeGrafter"/>
</dbReference>